<reference evidence="2 3" key="1">
    <citation type="submission" date="2012-08" db="EMBL/GenBank/DDBJ databases">
        <title>Oryza genome evolution.</title>
        <authorList>
            <person name="Wing R.A."/>
        </authorList>
    </citation>
    <scope>NUCLEOTIDE SEQUENCE</scope>
</reference>
<keyword evidence="3" id="KW-1185">Reference proteome</keyword>
<sequence>MSCSTLGAGATAAAPTGPSFGRGSLGRGVGLPPPPYFSRRVGGSVAAATTLPAFSIGACQRLNLGLMRPAVIPLLLDHGLFRNH</sequence>
<reference evidence="3" key="2">
    <citation type="submission" date="2013-12" db="EMBL/GenBank/DDBJ databases">
        <authorList>
            <person name="Yu Y."/>
            <person name="Lee S."/>
            <person name="de Baynast K."/>
            <person name="Wissotski M."/>
            <person name="Liu L."/>
            <person name="Talag J."/>
            <person name="Goicoechea J."/>
            <person name="Angelova A."/>
            <person name="Jetty R."/>
            <person name="Kudrna D."/>
            <person name="Golser W."/>
            <person name="Rivera L."/>
            <person name="Zhang J."/>
            <person name="Wing R."/>
        </authorList>
    </citation>
    <scope>NUCLEOTIDE SEQUENCE</scope>
</reference>
<name>A0A0D9VEX3_9ORYZ</name>
<dbReference type="Gramene" id="LPERR02G10570.1">
    <property type="protein sequence ID" value="LPERR02G10570.1"/>
    <property type="gene ID" value="LPERR02G10570"/>
</dbReference>
<dbReference type="AlphaFoldDB" id="A0A0D9VEX3"/>
<feature type="compositionally biased region" description="Low complexity" evidence="1">
    <location>
        <begin position="7"/>
        <end position="18"/>
    </location>
</feature>
<evidence type="ECO:0000313" key="3">
    <source>
        <dbReference type="Proteomes" id="UP000032180"/>
    </source>
</evidence>
<dbReference type="EnsemblPlants" id="LPERR02G10570.1">
    <property type="protein sequence ID" value="LPERR02G10570.1"/>
    <property type="gene ID" value="LPERR02G10570"/>
</dbReference>
<reference evidence="2" key="3">
    <citation type="submission" date="2015-04" db="UniProtKB">
        <authorList>
            <consortium name="EnsemblPlants"/>
        </authorList>
    </citation>
    <scope>IDENTIFICATION</scope>
</reference>
<proteinExistence type="predicted"/>
<dbReference type="HOGENOM" id="CLU_2530734_0_0_1"/>
<dbReference type="Proteomes" id="UP000032180">
    <property type="component" value="Chromosome 2"/>
</dbReference>
<evidence type="ECO:0000313" key="2">
    <source>
        <dbReference type="EnsemblPlants" id="LPERR02G10570.1"/>
    </source>
</evidence>
<organism evidence="2 3">
    <name type="scientific">Leersia perrieri</name>
    <dbReference type="NCBI Taxonomy" id="77586"/>
    <lineage>
        <taxon>Eukaryota</taxon>
        <taxon>Viridiplantae</taxon>
        <taxon>Streptophyta</taxon>
        <taxon>Embryophyta</taxon>
        <taxon>Tracheophyta</taxon>
        <taxon>Spermatophyta</taxon>
        <taxon>Magnoliopsida</taxon>
        <taxon>Liliopsida</taxon>
        <taxon>Poales</taxon>
        <taxon>Poaceae</taxon>
        <taxon>BOP clade</taxon>
        <taxon>Oryzoideae</taxon>
        <taxon>Oryzeae</taxon>
        <taxon>Oryzinae</taxon>
        <taxon>Leersia</taxon>
    </lineage>
</organism>
<protein>
    <submittedName>
        <fullName evidence="2">Uncharacterized protein</fullName>
    </submittedName>
</protein>
<evidence type="ECO:0000256" key="1">
    <source>
        <dbReference type="SAM" id="MobiDB-lite"/>
    </source>
</evidence>
<feature type="region of interest" description="Disordered" evidence="1">
    <location>
        <begin position="1"/>
        <end position="27"/>
    </location>
</feature>
<accession>A0A0D9VEX3</accession>